<accession>A0A3L6SSM6</accession>
<evidence type="ECO:0000256" key="6">
    <source>
        <dbReference type="SAM" id="Phobius"/>
    </source>
</evidence>
<comment type="cofactor">
    <cofactor evidence="5">
        <name>FAD</name>
        <dbReference type="ChEBI" id="CHEBI:57692"/>
    </cofactor>
</comment>
<dbReference type="InterPro" id="IPR020946">
    <property type="entry name" value="Flavin_mOase-like"/>
</dbReference>
<sequence length="203" mass="22909">MAKHAKHADLYPQVARLCANGQGGAVTVEDNRVGPLFEHTFPPALTLSLSFVGVLMLVFVSWFLEAQARWITQVLLGRAALPPEENMLRAVREDYHAREMAGLPVRYSHDISLFKFNEICAFVRKYTDLPDMEDWKMELFLIAFGNMNNDRETFQDFDDYSKNVHEGFQRWLTSVGAQYQAAIPAAGLVVVMHAAQLPAPSHV</sequence>
<dbReference type="Gene3D" id="3.50.50.60">
    <property type="entry name" value="FAD/NAD(P)-binding domain"/>
    <property type="match status" value="1"/>
</dbReference>
<protein>
    <recommendedName>
        <fullName evidence="5">Flavin-containing monooxygenase</fullName>
        <ecNumber evidence="5">1.-.-.-</ecNumber>
    </recommendedName>
</protein>
<evidence type="ECO:0000313" key="8">
    <source>
        <dbReference type="Proteomes" id="UP000275267"/>
    </source>
</evidence>
<keyword evidence="6" id="KW-1133">Transmembrane helix</keyword>
<evidence type="ECO:0000256" key="5">
    <source>
        <dbReference type="RuleBase" id="RU361177"/>
    </source>
</evidence>
<name>A0A3L6SSM6_PANMI</name>
<dbReference type="InterPro" id="IPR050346">
    <property type="entry name" value="FMO-like"/>
</dbReference>
<evidence type="ECO:0000256" key="4">
    <source>
        <dbReference type="ARBA" id="ARBA00023002"/>
    </source>
</evidence>
<dbReference type="GO" id="GO:0004499">
    <property type="term" value="F:N,N-dimethylaniline monooxygenase activity"/>
    <property type="evidence" value="ECO:0007669"/>
    <property type="project" value="InterPro"/>
</dbReference>
<dbReference type="Pfam" id="PF00743">
    <property type="entry name" value="FMO-like"/>
    <property type="match status" value="1"/>
</dbReference>
<keyword evidence="6" id="KW-0472">Membrane</keyword>
<proteinExistence type="inferred from homology"/>
<dbReference type="EC" id="1.-.-.-" evidence="5"/>
<dbReference type="InterPro" id="IPR036188">
    <property type="entry name" value="FAD/NAD-bd_sf"/>
</dbReference>
<dbReference type="GO" id="GO:0050661">
    <property type="term" value="F:NADP binding"/>
    <property type="evidence" value="ECO:0007669"/>
    <property type="project" value="InterPro"/>
</dbReference>
<comment type="similarity">
    <text evidence="1 5">Belongs to the FMO family.</text>
</comment>
<feature type="transmembrane region" description="Helical" evidence="6">
    <location>
        <begin position="44"/>
        <end position="64"/>
    </location>
</feature>
<dbReference type="STRING" id="4540.A0A3L6SSM6"/>
<dbReference type="GO" id="GO:0050660">
    <property type="term" value="F:flavin adenine dinucleotide binding"/>
    <property type="evidence" value="ECO:0007669"/>
    <property type="project" value="InterPro"/>
</dbReference>
<dbReference type="OrthoDB" id="66881at2759"/>
<dbReference type="Proteomes" id="UP000275267">
    <property type="component" value="Unassembled WGS sequence"/>
</dbReference>
<comment type="caution">
    <text evidence="7">The sequence shown here is derived from an EMBL/GenBank/DDBJ whole genome shotgun (WGS) entry which is preliminary data.</text>
</comment>
<evidence type="ECO:0000256" key="1">
    <source>
        <dbReference type="ARBA" id="ARBA00009183"/>
    </source>
</evidence>
<dbReference type="EMBL" id="PQIB02000004">
    <property type="protein sequence ID" value="RLN24493.1"/>
    <property type="molecule type" value="Genomic_DNA"/>
</dbReference>
<keyword evidence="2 5" id="KW-0285">Flavoprotein</keyword>
<keyword evidence="8" id="KW-1185">Reference proteome</keyword>
<evidence type="ECO:0000256" key="3">
    <source>
        <dbReference type="ARBA" id="ARBA00022827"/>
    </source>
</evidence>
<organism evidence="7 8">
    <name type="scientific">Panicum miliaceum</name>
    <name type="common">Proso millet</name>
    <name type="synonym">Broomcorn millet</name>
    <dbReference type="NCBI Taxonomy" id="4540"/>
    <lineage>
        <taxon>Eukaryota</taxon>
        <taxon>Viridiplantae</taxon>
        <taxon>Streptophyta</taxon>
        <taxon>Embryophyta</taxon>
        <taxon>Tracheophyta</taxon>
        <taxon>Spermatophyta</taxon>
        <taxon>Magnoliopsida</taxon>
        <taxon>Liliopsida</taxon>
        <taxon>Poales</taxon>
        <taxon>Poaceae</taxon>
        <taxon>PACMAD clade</taxon>
        <taxon>Panicoideae</taxon>
        <taxon>Panicodae</taxon>
        <taxon>Paniceae</taxon>
        <taxon>Panicinae</taxon>
        <taxon>Panicum</taxon>
        <taxon>Panicum sect. Panicum</taxon>
    </lineage>
</organism>
<evidence type="ECO:0000313" key="7">
    <source>
        <dbReference type="EMBL" id="RLN24493.1"/>
    </source>
</evidence>
<gene>
    <name evidence="7" type="ORF">C2845_PM07G05590</name>
</gene>
<dbReference type="AlphaFoldDB" id="A0A3L6SSM6"/>
<keyword evidence="6" id="KW-0812">Transmembrane</keyword>
<dbReference type="PANTHER" id="PTHR23023">
    <property type="entry name" value="DIMETHYLANILINE MONOOXYGENASE"/>
    <property type="match status" value="1"/>
</dbReference>
<evidence type="ECO:0000256" key="2">
    <source>
        <dbReference type="ARBA" id="ARBA00022630"/>
    </source>
</evidence>
<keyword evidence="3 5" id="KW-0274">FAD</keyword>
<keyword evidence="5" id="KW-0503">Monooxygenase</keyword>
<reference evidence="8" key="1">
    <citation type="journal article" date="2019" name="Nat. Commun.">
        <title>The genome of broomcorn millet.</title>
        <authorList>
            <person name="Zou C."/>
            <person name="Miki D."/>
            <person name="Li D."/>
            <person name="Tang Q."/>
            <person name="Xiao L."/>
            <person name="Rajput S."/>
            <person name="Deng P."/>
            <person name="Jia W."/>
            <person name="Huang R."/>
            <person name="Zhang M."/>
            <person name="Sun Y."/>
            <person name="Hu J."/>
            <person name="Fu X."/>
            <person name="Schnable P.S."/>
            <person name="Li F."/>
            <person name="Zhang H."/>
            <person name="Feng B."/>
            <person name="Zhu X."/>
            <person name="Liu R."/>
            <person name="Schnable J.C."/>
            <person name="Zhu J.-K."/>
            <person name="Zhang H."/>
        </authorList>
    </citation>
    <scope>NUCLEOTIDE SEQUENCE [LARGE SCALE GENOMIC DNA]</scope>
</reference>
<keyword evidence="4 5" id="KW-0560">Oxidoreductase</keyword>